<evidence type="ECO:0000313" key="6">
    <source>
        <dbReference type="Proteomes" id="UP000308652"/>
    </source>
</evidence>
<dbReference type="InterPro" id="IPR016024">
    <property type="entry name" value="ARM-type_fold"/>
</dbReference>
<evidence type="ECO:0000256" key="1">
    <source>
        <dbReference type="ARBA" id="ARBA00022468"/>
    </source>
</evidence>
<dbReference type="SMART" id="SM00323">
    <property type="entry name" value="RasGAP"/>
    <property type="match status" value="1"/>
</dbReference>
<dbReference type="SUPFAM" id="SSF48350">
    <property type="entry name" value="GTPase activation domain, GAP"/>
    <property type="match status" value="1"/>
</dbReference>
<feature type="region of interest" description="Disordered" evidence="3">
    <location>
        <begin position="149"/>
        <end position="203"/>
    </location>
</feature>
<dbReference type="InterPro" id="IPR039360">
    <property type="entry name" value="Ras_GTPase"/>
</dbReference>
<accession>A0A5C3MG87</accession>
<sequence>MPIRRPSASVGPPQTASNASSTRVHKSSESHYGHGGMAPIQQHSLLSLGASATPQQKIVQVLVNRLKNKLPCNSGTSLDRLEGDSATQQAIMALVELSHDSLDMIAWALSELLDRLAKQTDNTGHLTIEVLQSQLFILKVLSMTMASRWSHNPRSNSRSSNHPPSSIPDSPIMSGASITSGKRGRGAPSEHSSNIPTLSEPPPMEDNCAKYILSVMVLFLRQTASSEVPLMLSTRSTDITFRDFETLDPANIAGQAVDVDASTADAGIPQKPSERILRPQPSSSSVRSGRLSINSTIHIPAASTAYERTHMSLVKSTLAVNRLIAKYAGRIIFHISASNWGVVFNRLRTKIRFIANNSQDNPDIVDLQLMAHSVFDRQRLVQLMNDLSSLLVSMDKEAQSAIVVPMRAAIWNWIDLFPGEFNDAIRTRGRTEGAPERLFDLLYSMNPTGNERIFWPTLSILNCMTTDRISADFSQYTIAQKTSRKDVKFGEDVFRHAGTSSKLSEVSLACAVDTCKAAMYVSTGGEVPLRLIAFDVAHEIKGALSNKTIGRKAFWEAEEEIDIALFAEALVALYRFLPPEDSIPLFIVCVDPERSEAVKTCAVRACLTLIQEASRFAWQRSLEPIQVAISDRFREVLKTASTRRPEVDQFGNMKRAASRPKAKRTTPEPLSDREILLLGILSLWRASPTFFMNGVTQEQLESWITSASKMWDAPIDMTVKVSISSCLRSVGQLAYNTSPADPNHEAMITLMKMALPVTLISVASNLLSARTDLEGQRMWISICHQSLELYVRKTDMEHVKRMQYDSDRIPAFAMIEIAFLVSLTSADSNVSQLAARGLRFLAHAERHPDAPVNTYVTDEEKSKRNPIYEQLGDPRIVVVGRLGQQKRVRKLVRLLSYSSGMHIAVWEECFWRWRSVTESISEILDQNVEEGDSYAPVLQQDLRFQWQNLTLFLTALSGACVQECHNLNGLAKIIPAKYLPDKMRAMQDPVPLVDSFMIDLINCLVTTDVQMREVARDALGTELSPRLYAKLLKNLDDTMHKIEERAGSELTDEYVIFLDQFIAVLKLLVESSHAASEDVMSIEISSIMLSLANFIARFDGPSSYRAKIKYCVLCESVCGQTDTLMLKKDSSARHNILDTILEWVQPDYDRTGDVALVCNELNLACLRTTVKLLERLELRLRPSPTASDDSLHFMSRLFNKYASALLQSLDACQPEVAASDSVSDIGSMQQKMRVSQREAEIRELVITGLSHLVISNSEIGFKSCLSLAYDQDNRKRAIFAHVFARVIGEGTKFDAAEVPATQSKHARLCELVRGSDMILAITICEVCPPSEVEMMISVLLNIFDTRSSLLSLLKLMIDREIAQTENEAALFRSNSTCMRFISAFARIHGYNYLRELVQPLIKIIEELPPGSAFEVDTSRVPEEDAVKNKQTVEYVASRFLTVVTVSTPSVPLMFREVCNHIGRVVTKIWPGSKFPAIGAFVFLRFISPAVVSPEIVDVELPKGDNTVIRRGLMVTAKILQNLANNIFFGKEAHMTVYNDFLHSNITNITRFLSELQKIPGTTAEEEEDQWLGITSDETDIIVLHRFFDKHADKIGKELLSITKSSTDDESSVVSGKRAWDGLCALLVDLGPVIEAPRLSAEISATHQEYNNLMIRYANRNTESVHHIFLETDVEDDTSVFVLRLSKIDVESLDIELLMYYIFKILELPHYKDQHFQVIVDCTSFAPMSEVPLQWLKFAVELIPSDIRARFSATHILNPNVLAQKYLRRLYNIAAGTQVCGEIKVHTSVRQVVEYVSKEALVALEYPLSLEQEPHETFTEIKWKVSQLRFPVTMEVGATHLRVTSVKKQPISPGLSCKSTEIIPLADVSDVYNVSTGNEVHEFIIRRRQGVTIYFTSPAREIIVKTIRSAKGRLKEVQTPMAERFSRFSNVPATLLHIGLLSIDLNDEELRGAAYDLLGAVCTYLKYDKSPIITSKAGFIPGDPHAFTIQLSEKVAEFAPQLTLDFIHEVSAAMTGMAESAMALRINCLQYISPWIRNLAHFANPTHALFERSGARLRDCIRTLSELSVQFPDITSTIQKYIWCEVSKLDVSISDVILDELVRSATDGGIGTRRCEAVAHIVGALSSINVRGKIYSKLKKALSKQAPEVTNTLTDHPNWNEISSLIRLALVVGSHSRQPSNHQLFVPEIAHLVTLVAGEGPTLVRKSVYGIVMNLLQSLYITRTEETPNPELRQLIDECTTPETLKLFGLLRETPTSEYVNLDPANDKEALDIQERLSQLLIRIMDSTSGTRGLYNVWRARWMSLVTSTAFQLSPAVQMRSFSSLSTLAISDVDDDYIYQILVAFKTGLSKADETHTMSVVSMLRCICKLVPALEEQSKYVCPFFWLAVALLQSSHIAFYVDATALLRITLDTMEARGMFANESVSTVLLEGRSFLSTPSQQLDELLRLSFETNFSFSLASIIFKGLRHSGLKDAAESVLRSLLCVTVRSYEATSNVPNGFKDSICPDALGYFLALIPVSVTTASYRRLLKDCHIDEAWYPDAGLPDLDTDESGVPRVSPVFLGINDSNTALLATSFVGTILSTAQGDDVETEMLFSLLSEMATSFPDTVSICYESMQDRIRDTFGNASNPSIIESVTNIFGTALQDNPRVGGTHRGTASTSSINTGEDSTLGATRHAAALSELGMQGLATTFQFLPPNRGHATKMIHWIPELVTAMIM</sequence>
<dbReference type="Gene3D" id="2.30.29.30">
    <property type="entry name" value="Pleckstrin-homology domain (PH domain)/Phosphotyrosine-binding domain (PTB)"/>
    <property type="match status" value="1"/>
</dbReference>
<dbReference type="InterPro" id="IPR011993">
    <property type="entry name" value="PH-like_dom_sf"/>
</dbReference>
<feature type="region of interest" description="Disordered" evidence="3">
    <location>
        <begin position="261"/>
        <end position="289"/>
    </location>
</feature>
<dbReference type="PROSITE" id="PS00509">
    <property type="entry name" value="RAS_GTPASE_ACTIV_1"/>
    <property type="match status" value="1"/>
</dbReference>
<keyword evidence="1" id="KW-0343">GTPase activation</keyword>
<dbReference type="Gene3D" id="3.40.525.10">
    <property type="entry name" value="CRAL-TRIO lipid binding domain"/>
    <property type="match status" value="1"/>
</dbReference>
<dbReference type="InterPro" id="IPR036865">
    <property type="entry name" value="CRAL-TRIO_dom_sf"/>
</dbReference>
<organism evidence="5 6">
    <name type="scientific">Crucibulum laeve</name>
    <dbReference type="NCBI Taxonomy" id="68775"/>
    <lineage>
        <taxon>Eukaryota</taxon>
        <taxon>Fungi</taxon>
        <taxon>Dikarya</taxon>
        <taxon>Basidiomycota</taxon>
        <taxon>Agaricomycotina</taxon>
        <taxon>Agaricomycetes</taxon>
        <taxon>Agaricomycetidae</taxon>
        <taxon>Agaricales</taxon>
        <taxon>Agaricineae</taxon>
        <taxon>Nidulariaceae</taxon>
        <taxon>Crucibulum</taxon>
    </lineage>
</organism>
<name>A0A5C3MG87_9AGAR</name>
<gene>
    <name evidence="5" type="ORF">BDQ12DRAFT_702865</name>
</gene>
<dbReference type="PANTHER" id="PTHR10194">
    <property type="entry name" value="RAS GTPASE-ACTIVATING PROTEINS"/>
    <property type="match status" value="1"/>
</dbReference>
<feature type="compositionally biased region" description="Low complexity" evidence="3">
    <location>
        <begin position="149"/>
        <end position="174"/>
    </location>
</feature>
<feature type="compositionally biased region" description="Polar residues" evidence="3">
    <location>
        <begin position="12"/>
        <end position="22"/>
    </location>
</feature>
<dbReference type="Pfam" id="PF13716">
    <property type="entry name" value="CRAL_TRIO_2"/>
    <property type="match status" value="1"/>
</dbReference>
<feature type="domain" description="Ras-GAP" evidence="4">
    <location>
        <begin position="1331"/>
        <end position="1524"/>
    </location>
</feature>
<keyword evidence="2" id="KW-0597">Phosphoprotein</keyword>
<proteinExistence type="predicted"/>
<dbReference type="PANTHER" id="PTHR10194:SF142">
    <property type="entry name" value="NEUROFIBROMIN"/>
    <property type="match status" value="1"/>
</dbReference>
<keyword evidence="6" id="KW-1185">Reference proteome</keyword>
<dbReference type="InterPro" id="IPR001251">
    <property type="entry name" value="CRAL-TRIO_dom"/>
</dbReference>
<protein>
    <recommendedName>
        <fullName evidence="4">Ras-GAP domain-containing protein</fullName>
    </recommendedName>
</protein>
<dbReference type="Gene3D" id="1.10.506.10">
    <property type="entry name" value="GTPase Activation - p120gap, domain 1"/>
    <property type="match status" value="2"/>
</dbReference>
<evidence type="ECO:0000256" key="2">
    <source>
        <dbReference type="ARBA" id="ARBA00022553"/>
    </source>
</evidence>
<reference evidence="5 6" key="1">
    <citation type="journal article" date="2019" name="Nat. Ecol. Evol.">
        <title>Megaphylogeny resolves global patterns of mushroom evolution.</title>
        <authorList>
            <person name="Varga T."/>
            <person name="Krizsan K."/>
            <person name="Foldi C."/>
            <person name="Dima B."/>
            <person name="Sanchez-Garcia M."/>
            <person name="Sanchez-Ramirez S."/>
            <person name="Szollosi G.J."/>
            <person name="Szarkandi J.G."/>
            <person name="Papp V."/>
            <person name="Albert L."/>
            <person name="Andreopoulos W."/>
            <person name="Angelini C."/>
            <person name="Antonin V."/>
            <person name="Barry K.W."/>
            <person name="Bougher N.L."/>
            <person name="Buchanan P."/>
            <person name="Buyck B."/>
            <person name="Bense V."/>
            <person name="Catcheside P."/>
            <person name="Chovatia M."/>
            <person name="Cooper J."/>
            <person name="Damon W."/>
            <person name="Desjardin D."/>
            <person name="Finy P."/>
            <person name="Geml J."/>
            <person name="Haridas S."/>
            <person name="Hughes K."/>
            <person name="Justo A."/>
            <person name="Karasinski D."/>
            <person name="Kautmanova I."/>
            <person name="Kiss B."/>
            <person name="Kocsube S."/>
            <person name="Kotiranta H."/>
            <person name="LaButti K.M."/>
            <person name="Lechner B.E."/>
            <person name="Liimatainen K."/>
            <person name="Lipzen A."/>
            <person name="Lukacs Z."/>
            <person name="Mihaltcheva S."/>
            <person name="Morgado L.N."/>
            <person name="Niskanen T."/>
            <person name="Noordeloos M.E."/>
            <person name="Ohm R.A."/>
            <person name="Ortiz-Santana B."/>
            <person name="Ovrebo C."/>
            <person name="Racz N."/>
            <person name="Riley R."/>
            <person name="Savchenko A."/>
            <person name="Shiryaev A."/>
            <person name="Soop K."/>
            <person name="Spirin V."/>
            <person name="Szebenyi C."/>
            <person name="Tomsovsky M."/>
            <person name="Tulloss R.E."/>
            <person name="Uehling J."/>
            <person name="Grigoriev I.V."/>
            <person name="Vagvolgyi C."/>
            <person name="Papp T."/>
            <person name="Martin F.M."/>
            <person name="Miettinen O."/>
            <person name="Hibbett D.S."/>
            <person name="Nagy L.G."/>
        </authorList>
    </citation>
    <scope>NUCLEOTIDE SEQUENCE [LARGE SCALE GENOMIC DNA]</scope>
    <source>
        <strain evidence="5 6">CBS 166.37</strain>
    </source>
</reference>
<dbReference type="STRING" id="68775.A0A5C3MG87"/>
<dbReference type="EMBL" id="ML213591">
    <property type="protein sequence ID" value="TFK43927.1"/>
    <property type="molecule type" value="Genomic_DNA"/>
</dbReference>
<evidence type="ECO:0000256" key="3">
    <source>
        <dbReference type="SAM" id="MobiDB-lite"/>
    </source>
</evidence>
<dbReference type="Proteomes" id="UP000308652">
    <property type="component" value="Unassembled WGS sequence"/>
</dbReference>
<dbReference type="GO" id="GO:0005096">
    <property type="term" value="F:GTPase activator activity"/>
    <property type="evidence" value="ECO:0007669"/>
    <property type="project" value="UniProtKB-KW"/>
</dbReference>
<dbReference type="InterPro" id="IPR001936">
    <property type="entry name" value="RasGAP_dom"/>
</dbReference>
<dbReference type="InterPro" id="IPR023152">
    <property type="entry name" value="RasGAP_CS"/>
</dbReference>
<evidence type="ECO:0000313" key="5">
    <source>
        <dbReference type="EMBL" id="TFK43927.1"/>
    </source>
</evidence>
<dbReference type="OrthoDB" id="28245at2759"/>
<evidence type="ECO:0000259" key="4">
    <source>
        <dbReference type="PROSITE" id="PS50018"/>
    </source>
</evidence>
<dbReference type="PROSITE" id="PS50018">
    <property type="entry name" value="RAS_GTPASE_ACTIV_2"/>
    <property type="match status" value="1"/>
</dbReference>
<feature type="compositionally biased region" description="Polar residues" evidence="3">
    <location>
        <begin position="2656"/>
        <end position="2669"/>
    </location>
</feature>
<dbReference type="InterPro" id="IPR008936">
    <property type="entry name" value="Rho_GTPase_activation_prot"/>
</dbReference>
<feature type="region of interest" description="Disordered" evidence="3">
    <location>
        <begin position="2647"/>
        <end position="2669"/>
    </location>
</feature>
<dbReference type="Pfam" id="PF00616">
    <property type="entry name" value="RasGAP"/>
    <property type="match status" value="1"/>
</dbReference>
<feature type="region of interest" description="Disordered" evidence="3">
    <location>
        <begin position="1"/>
        <end position="36"/>
    </location>
</feature>
<dbReference type="SUPFAM" id="SSF48371">
    <property type="entry name" value="ARM repeat"/>
    <property type="match status" value="1"/>
</dbReference>